<keyword evidence="3" id="KW-0369">Histidine metabolism</keyword>
<keyword evidence="4 7" id="KW-0456">Lyase</keyword>
<gene>
    <name evidence="8" type="primary">hutH_3</name>
    <name evidence="8" type="ORF">LMG24238_03339</name>
</gene>
<dbReference type="InterPro" id="IPR001106">
    <property type="entry name" value="Aromatic_Lyase"/>
</dbReference>
<evidence type="ECO:0000256" key="7">
    <source>
        <dbReference type="RuleBase" id="RU003954"/>
    </source>
</evidence>
<comment type="pathway">
    <text evidence="1">Amino-acid degradation; L-histidine degradation into L-glutamate; N-formimidoyl-L-glutamate from L-histidine: step 1/3.</text>
</comment>
<sequence length="524" mass="56726">MNMNTGHDSLRARPKHISDVLLGDDEISIEEFIAVARDGAKIRLSQKYCERVSHSRLLVERFLEENRLVYGVTTGFGDNSTRVIRPAEAEALQRNIVRSHAVSVGAPLPREVVRATQLMILISLGKGYSGVTLALLQQIAELLNNGITPVAPGDGSVGYLGPEAHMALVLIGEGEATYRDERMSGRAALEKAGLKPHTLRCKEGLALVNGTTSVTAIGMLALHNALEASKVADIAAAMSLQPLKGTTRALDARYHSVKKHQDQSNAADNLRRILAGSALTERFVDYRLQDTYSLRAMAQVHGASKRAINDAREAILDEIGSCGDNPVIYPHEGDGLAISGANFDGTFVGIASDLLCIAMTNLAKISERRTDRLVNPHFSELPAFLAPRPGLNSGYMIVQYTAAGLLGEMRILSHPATVDSVSTSGNQEDPVSFAYLAARKAYETSQKLQHVLAIELMVATQALDFFDPADASPATAAVYARIRQTVPEVEDDRFFHPDMVHIHELVTQGDLLSIVENITGALHE</sequence>
<dbReference type="Gene3D" id="1.20.200.10">
    <property type="entry name" value="Fumarase/aspartase (Central domain)"/>
    <property type="match status" value="1"/>
</dbReference>
<organism evidence="8 9">
    <name type="scientific">Paraburkholderia sediminicola</name>
    <dbReference type="NCBI Taxonomy" id="458836"/>
    <lineage>
        <taxon>Bacteria</taxon>
        <taxon>Pseudomonadati</taxon>
        <taxon>Pseudomonadota</taxon>
        <taxon>Betaproteobacteria</taxon>
        <taxon>Burkholderiales</taxon>
        <taxon>Burkholderiaceae</taxon>
        <taxon>Paraburkholderia</taxon>
    </lineage>
</organism>
<dbReference type="EMBL" id="CADIKC010000004">
    <property type="protein sequence ID" value="CAB3695474.1"/>
    <property type="molecule type" value="Genomic_DNA"/>
</dbReference>
<dbReference type="EC" id="4.3.1.3" evidence="2 6"/>
<evidence type="ECO:0000256" key="6">
    <source>
        <dbReference type="NCBIfam" id="TIGR01225"/>
    </source>
</evidence>
<dbReference type="FunFam" id="1.10.275.10:FF:000005">
    <property type="entry name" value="Histidine ammonia-lyase"/>
    <property type="match status" value="1"/>
</dbReference>
<evidence type="ECO:0000313" key="9">
    <source>
        <dbReference type="Proteomes" id="UP000494255"/>
    </source>
</evidence>
<accession>A0A6J5B8A0</accession>
<dbReference type="GeneID" id="97041960"/>
<dbReference type="AlphaFoldDB" id="A0A6J5B8A0"/>
<name>A0A6J5B8A0_9BURK</name>
<dbReference type="GO" id="GO:0019557">
    <property type="term" value="P:L-histidine catabolic process to glutamate and formate"/>
    <property type="evidence" value="ECO:0007669"/>
    <property type="project" value="UniProtKB-UniPathway"/>
</dbReference>
<dbReference type="SUPFAM" id="SSF48557">
    <property type="entry name" value="L-aspartase-like"/>
    <property type="match status" value="1"/>
</dbReference>
<protein>
    <recommendedName>
        <fullName evidence="2 6">Histidine ammonia-lyase</fullName>
        <ecNumber evidence="2 6">4.3.1.3</ecNumber>
    </recommendedName>
</protein>
<evidence type="ECO:0000256" key="2">
    <source>
        <dbReference type="ARBA" id="ARBA00012994"/>
    </source>
</evidence>
<dbReference type="Gene3D" id="1.10.275.10">
    <property type="entry name" value="Fumarase/aspartase (N-terminal domain)"/>
    <property type="match status" value="1"/>
</dbReference>
<dbReference type="CDD" id="cd00332">
    <property type="entry name" value="PAL-HAL"/>
    <property type="match status" value="1"/>
</dbReference>
<evidence type="ECO:0000256" key="5">
    <source>
        <dbReference type="ARBA" id="ARBA00049269"/>
    </source>
</evidence>
<dbReference type="Proteomes" id="UP000494255">
    <property type="component" value="Unassembled WGS sequence"/>
</dbReference>
<dbReference type="InterPro" id="IPR024083">
    <property type="entry name" value="Fumarase/histidase_N"/>
</dbReference>
<dbReference type="GO" id="GO:0004397">
    <property type="term" value="F:histidine ammonia-lyase activity"/>
    <property type="evidence" value="ECO:0007669"/>
    <property type="project" value="UniProtKB-UniRule"/>
</dbReference>
<proteinExistence type="inferred from homology"/>
<dbReference type="Pfam" id="PF00221">
    <property type="entry name" value="Lyase_aromatic"/>
    <property type="match status" value="1"/>
</dbReference>
<dbReference type="GO" id="GO:0005737">
    <property type="term" value="C:cytoplasm"/>
    <property type="evidence" value="ECO:0007669"/>
    <property type="project" value="InterPro"/>
</dbReference>
<evidence type="ECO:0000256" key="3">
    <source>
        <dbReference type="ARBA" id="ARBA00022808"/>
    </source>
</evidence>
<dbReference type="RefSeq" id="WP_175051415.1">
    <property type="nucleotide sequence ID" value="NZ_CADIKC010000004.1"/>
</dbReference>
<dbReference type="UniPathway" id="UPA00379">
    <property type="reaction ID" value="UER00549"/>
</dbReference>
<evidence type="ECO:0000256" key="4">
    <source>
        <dbReference type="ARBA" id="ARBA00023239"/>
    </source>
</evidence>
<dbReference type="NCBIfam" id="TIGR01225">
    <property type="entry name" value="hutH"/>
    <property type="match status" value="1"/>
</dbReference>
<dbReference type="InterPro" id="IPR005921">
    <property type="entry name" value="HutH"/>
</dbReference>
<dbReference type="GO" id="GO:0019556">
    <property type="term" value="P:L-histidine catabolic process to glutamate and formamide"/>
    <property type="evidence" value="ECO:0007669"/>
    <property type="project" value="UniProtKB-UniPathway"/>
</dbReference>
<evidence type="ECO:0000256" key="1">
    <source>
        <dbReference type="ARBA" id="ARBA00005113"/>
    </source>
</evidence>
<dbReference type="NCBIfam" id="NF006871">
    <property type="entry name" value="PRK09367.1"/>
    <property type="match status" value="1"/>
</dbReference>
<comment type="catalytic activity">
    <reaction evidence="5">
        <text>L-histidine = trans-urocanate + NH4(+)</text>
        <dbReference type="Rhea" id="RHEA:21232"/>
        <dbReference type="ChEBI" id="CHEBI:17771"/>
        <dbReference type="ChEBI" id="CHEBI:28938"/>
        <dbReference type="ChEBI" id="CHEBI:57595"/>
        <dbReference type="EC" id="4.3.1.3"/>
    </reaction>
</comment>
<evidence type="ECO:0000313" key="8">
    <source>
        <dbReference type="EMBL" id="CAB3695474.1"/>
    </source>
</evidence>
<reference evidence="8 9" key="1">
    <citation type="submission" date="2020-04" db="EMBL/GenBank/DDBJ databases">
        <authorList>
            <person name="De Canck E."/>
        </authorList>
    </citation>
    <scope>NUCLEOTIDE SEQUENCE [LARGE SCALE GENOMIC DNA]</scope>
    <source>
        <strain evidence="8 9">LMG 24238</strain>
    </source>
</reference>
<keyword evidence="9" id="KW-1185">Reference proteome</keyword>
<comment type="similarity">
    <text evidence="7">Belongs to the PAL/histidase family.</text>
</comment>
<dbReference type="InterPro" id="IPR008948">
    <property type="entry name" value="L-Aspartase-like"/>
</dbReference>
<dbReference type="PANTHER" id="PTHR10362">
    <property type="entry name" value="HISTIDINE AMMONIA-LYASE"/>
    <property type="match status" value="1"/>
</dbReference>